<organism evidence="2 3">
    <name type="scientific">Faecalicatena orotica</name>
    <dbReference type="NCBI Taxonomy" id="1544"/>
    <lineage>
        <taxon>Bacteria</taxon>
        <taxon>Bacillati</taxon>
        <taxon>Bacillota</taxon>
        <taxon>Clostridia</taxon>
        <taxon>Lachnospirales</taxon>
        <taxon>Lachnospiraceae</taxon>
        <taxon>Faecalicatena</taxon>
    </lineage>
</organism>
<name>A0A2Y9C6P3_9FIRM</name>
<sequence length="202" mass="23172">MRLRLEEEKDYEEVENLTREAFWNVYSPGCSEHLVLHKLRGQKSFVKELDYVAEDEGKIVGNIVYSRMFRGGEMCDDIIAFGPVSVHPDYQKKGIGKALIQTTMEKAKKLGFRAVIITGNPDYYGRFGFRAAAGHGIYLPEMNPGEEAEFFMAKELEEGYLQKHSGVLEFDSCFEVEPAELELFEKKFPAKRKRDKKEGDLI</sequence>
<dbReference type="InterPro" id="IPR016181">
    <property type="entry name" value="Acyl_CoA_acyltransferase"/>
</dbReference>
<dbReference type="PROSITE" id="PS51186">
    <property type="entry name" value="GNAT"/>
    <property type="match status" value="1"/>
</dbReference>
<keyword evidence="3" id="KW-1185">Reference proteome</keyword>
<reference evidence="2 3" key="1">
    <citation type="submission" date="2018-05" db="EMBL/GenBank/DDBJ databases">
        <title>The Hungate 1000. A catalogue of reference genomes from the rumen microbiome.</title>
        <authorList>
            <person name="Kelly W."/>
        </authorList>
    </citation>
    <scope>NUCLEOTIDE SEQUENCE [LARGE SCALE GENOMIC DNA]</scope>
    <source>
        <strain evidence="2 3">NLAE-zl-C242</strain>
    </source>
</reference>
<comment type="caution">
    <text evidence="2">The sequence shown here is derived from an EMBL/GenBank/DDBJ whole genome shotgun (WGS) entry which is preliminary data.</text>
</comment>
<protein>
    <recommendedName>
        <fullName evidence="1">N-acetyltransferase domain-containing protein</fullName>
    </recommendedName>
</protein>
<dbReference type="GO" id="GO:0016747">
    <property type="term" value="F:acyltransferase activity, transferring groups other than amino-acyl groups"/>
    <property type="evidence" value="ECO:0007669"/>
    <property type="project" value="InterPro"/>
</dbReference>
<dbReference type="Proteomes" id="UP000245845">
    <property type="component" value="Unassembled WGS sequence"/>
</dbReference>
<evidence type="ECO:0000313" key="3">
    <source>
        <dbReference type="Proteomes" id="UP000245845"/>
    </source>
</evidence>
<dbReference type="EMBL" id="QGDL01000021">
    <property type="protein sequence ID" value="PWJ20713.1"/>
    <property type="molecule type" value="Genomic_DNA"/>
</dbReference>
<proteinExistence type="predicted"/>
<dbReference type="RefSeq" id="WP_109733778.1">
    <property type="nucleotide sequence ID" value="NZ_BAAACK010000008.1"/>
</dbReference>
<accession>A0A2Y9C6P3</accession>
<evidence type="ECO:0000313" key="2">
    <source>
        <dbReference type="EMBL" id="PWJ20713.1"/>
    </source>
</evidence>
<dbReference type="SUPFAM" id="SSF55729">
    <property type="entry name" value="Acyl-CoA N-acyltransferases (Nat)"/>
    <property type="match status" value="1"/>
</dbReference>
<dbReference type="AlphaFoldDB" id="A0A2Y9C6P3"/>
<dbReference type="InterPro" id="IPR050276">
    <property type="entry name" value="MshD_Acetyltransferase"/>
</dbReference>
<dbReference type="PANTHER" id="PTHR43617">
    <property type="entry name" value="L-AMINO ACID N-ACETYLTRANSFERASE"/>
    <property type="match status" value="1"/>
</dbReference>
<dbReference type="PANTHER" id="PTHR43617:SF38">
    <property type="entry name" value="N-ACETYLTRANSFERASE DOMAIN-CONTAINING PROTEIN"/>
    <property type="match status" value="1"/>
</dbReference>
<gene>
    <name evidence="2" type="ORF">A8806_12129</name>
</gene>
<dbReference type="Gene3D" id="3.40.630.30">
    <property type="match status" value="1"/>
</dbReference>
<evidence type="ECO:0000259" key="1">
    <source>
        <dbReference type="PROSITE" id="PS51186"/>
    </source>
</evidence>
<dbReference type="CDD" id="cd04301">
    <property type="entry name" value="NAT_SF"/>
    <property type="match status" value="1"/>
</dbReference>
<dbReference type="OrthoDB" id="9797178at2"/>
<dbReference type="Pfam" id="PF13508">
    <property type="entry name" value="Acetyltransf_7"/>
    <property type="match status" value="1"/>
</dbReference>
<dbReference type="InterPro" id="IPR000182">
    <property type="entry name" value="GNAT_dom"/>
</dbReference>
<feature type="domain" description="N-acetyltransferase" evidence="1">
    <location>
        <begin position="1"/>
        <end position="157"/>
    </location>
</feature>